<accession>G0NPJ1</accession>
<dbReference type="Proteomes" id="UP000008068">
    <property type="component" value="Unassembled WGS sequence"/>
</dbReference>
<dbReference type="AlphaFoldDB" id="G0NPJ1"/>
<proteinExistence type="predicted"/>
<reference evidence="3" key="1">
    <citation type="submission" date="2011-07" db="EMBL/GenBank/DDBJ databases">
        <authorList>
            <consortium name="Caenorhabditis brenneri Sequencing and Analysis Consortium"/>
            <person name="Wilson R.K."/>
        </authorList>
    </citation>
    <scope>NUCLEOTIDE SEQUENCE [LARGE SCALE GENOMIC DNA]</scope>
    <source>
        <strain evidence="3">PB2801</strain>
    </source>
</reference>
<name>G0NPJ1_CAEBE</name>
<keyword evidence="3" id="KW-1185">Reference proteome</keyword>
<dbReference type="PANTHER" id="PTHR21503:SF8">
    <property type="entry name" value="F-BOX ASSOCIATED DOMAIN-CONTAINING PROTEIN-RELATED"/>
    <property type="match status" value="1"/>
</dbReference>
<dbReference type="InterPro" id="IPR012885">
    <property type="entry name" value="F-box_Sdz-33"/>
</dbReference>
<protein>
    <recommendedName>
        <fullName evidence="1">Sdz-33 F-box domain-containing protein</fullName>
    </recommendedName>
</protein>
<dbReference type="OrthoDB" id="361039at2759"/>
<evidence type="ECO:0000313" key="2">
    <source>
        <dbReference type="EMBL" id="EGT35202.1"/>
    </source>
</evidence>
<evidence type="ECO:0000313" key="3">
    <source>
        <dbReference type="Proteomes" id="UP000008068"/>
    </source>
</evidence>
<feature type="domain" description="Sdz-33 F-box" evidence="1">
    <location>
        <begin position="254"/>
        <end position="310"/>
    </location>
</feature>
<dbReference type="Pfam" id="PF07735">
    <property type="entry name" value="FBA_2"/>
    <property type="match status" value="1"/>
</dbReference>
<organism evidence="3">
    <name type="scientific">Caenorhabditis brenneri</name>
    <name type="common">Nematode worm</name>
    <dbReference type="NCBI Taxonomy" id="135651"/>
    <lineage>
        <taxon>Eukaryota</taxon>
        <taxon>Metazoa</taxon>
        <taxon>Ecdysozoa</taxon>
        <taxon>Nematoda</taxon>
        <taxon>Chromadorea</taxon>
        <taxon>Rhabditida</taxon>
        <taxon>Rhabditina</taxon>
        <taxon>Rhabditomorpha</taxon>
        <taxon>Rhabditoidea</taxon>
        <taxon>Rhabditidae</taxon>
        <taxon>Peloderinae</taxon>
        <taxon>Caenorhabditis</taxon>
    </lineage>
</organism>
<dbReference type="HOGENOM" id="CLU_048940_0_0_1"/>
<gene>
    <name evidence="2" type="ORF">CAEBREN_15129</name>
</gene>
<dbReference type="PANTHER" id="PTHR21503">
    <property type="entry name" value="F-BOX-CONTAINING HYPOTHETICAL PROTEIN C.ELEGANS"/>
    <property type="match status" value="1"/>
</dbReference>
<evidence type="ECO:0000259" key="1">
    <source>
        <dbReference type="Pfam" id="PF07735"/>
    </source>
</evidence>
<dbReference type="EMBL" id="GL379920">
    <property type="protein sequence ID" value="EGT35202.1"/>
    <property type="molecule type" value="Genomic_DNA"/>
</dbReference>
<sequence>MPFDFLGLTYPSIKNVVAQMSNVDAVRVSLQNAQADQLLKTGGKADVSFFKLSEQEISRLSDFDKLELFLCEAERSNSFGSQDVRLSCYVSEQYFLFRIERDGEDYVTVGLGNFGTIDELRDHGVRKNMKFGNELVPTVTLDEIGRTVRLILFWEDRTAGLCSMINFFHSKFNRGLKLMQFCNASGEQNHSEAIRKIVEYVNSNNVQIAVVECVEQICEEDYKFFLENLTPTFVFDADAKTSPEFKFDGQMRCERIRISSGHWFTLDVLLKNANRKVVVVQGADYTKEELVTFLEHWKDGKFSELEQLELETKAVPADVVKDFEKLEGQGFVLKGPDNKRLEVRAERKMFTCYIF</sequence>
<dbReference type="InParanoid" id="G0NPJ1"/>